<evidence type="ECO:0000256" key="4">
    <source>
        <dbReference type="ARBA" id="ARBA00023136"/>
    </source>
</evidence>
<name>A0A1Y2F684_PROLT</name>
<dbReference type="Proteomes" id="UP000193685">
    <property type="component" value="Unassembled WGS sequence"/>
</dbReference>
<feature type="compositionally biased region" description="Basic and acidic residues" evidence="5">
    <location>
        <begin position="1"/>
        <end position="16"/>
    </location>
</feature>
<dbReference type="Pfam" id="PF25886">
    <property type="entry name" value="Msy1"/>
    <property type="match status" value="1"/>
</dbReference>
<evidence type="ECO:0000256" key="1">
    <source>
        <dbReference type="ARBA" id="ARBA00004370"/>
    </source>
</evidence>
<dbReference type="InterPro" id="IPR058650">
    <property type="entry name" value="Msy1/2-like"/>
</dbReference>
<dbReference type="OrthoDB" id="544685at2759"/>
<dbReference type="GeneID" id="63786326"/>
<feature type="compositionally biased region" description="Polar residues" evidence="5">
    <location>
        <begin position="1049"/>
        <end position="1060"/>
    </location>
</feature>
<feature type="compositionally biased region" description="Basic and acidic residues" evidence="5">
    <location>
        <begin position="866"/>
        <end position="878"/>
    </location>
</feature>
<keyword evidence="4 6" id="KW-0472">Membrane</keyword>
<comment type="subcellular location">
    <subcellularLocation>
        <location evidence="1">Membrane</location>
    </subcellularLocation>
</comment>
<comment type="caution">
    <text evidence="8">The sequence shown here is derived from an EMBL/GenBank/DDBJ whole genome shotgun (WGS) entry which is preliminary data.</text>
</comment>
<feature type="compositionally biased region" description="Basic and acidic residues" evidence="5">
    <location>
        <begin position="74"/>
        <end position="84"/>
    </location>
</feature>
<dbReference type="RefSeq" id="XP_040723789.1">
    <property type="nucleotide sequence ID" value="XM_040869727.1"/>
</dbReference>
<protein>
    <submittedName>
        <fullName evidence="8">Mechanosensitive ion channel-domain-containing protein</fullName>
    </submittedName>
</protein>
<dbReference type="GO" id="GO:0016020">
    <property type="term" value="C:membrane"/>
    <property type="evidence" value="ECO:0007669"/>
    <property type="project" value="UniProtKB-SubCell"/>
</dbReference>
<feature type="region of interest" description="Disordered" evidence="5">
    <location>
        <begin position="866"/>
        <end position="932"/>
    </location>
</feature>
<dbReference type="InterPro" id="IPR002048">
    <property type="entry name" value="EF_hand_dom"/>
</dbReference>
<dbReference type="SUPFAM" id="SSF47473">
    <property type="entry name" value="EF-hand"/>
    <property type="match status" value="1"/>
</dbReference>
<keyword evidence="2 6" id="KW-0812">Transmembrane</keyword>
<dbReference type="PROSITE" id="PS50222">
    <property type="entry name" value="EF_HAND_2"/>
    <property type="match status" value="1"/>
</dbReference>
<dbReference type="Pfam" id="PF00924">
    <property type="entry name" value="MS_channel_2nd"/>
    <property type="match status" value="1"/>
</dbReference>
<feature type="compositionally biased region" description="Polar residues" evidence="5">
    <location>
        <begin position="1067"/>
        <end position="1082"/>
    </location>
</feature>
<dbReference type="EMBL" id="MCFI01000015">
    <property type="protein sequence ID" value="ORY79418.1"/>
    <property type="molecule type" value="Genomic_DNA"/>
</dbReference>
<keyword evidence="9" id="KW-1185">Reference proteome</keyword>
<feature type="region of interest" description="Disordered" evidence="5">
    <location>
        <begin position="1"/>
        <end position="141"/>
    </location>
</feature>
<evidence type="ECO:0000313" key="8">
    <source>
        <dbReference type="EMBL" id="ORY79418.1"/>
    </source>
</evidence>
<feature type="transmembrane region" description="Helical" evidence="6">
    <location>
        <begin position="206"/>
        <end position="226"/>
    </location>
</feature>
<dbReference type="GO" id="GO:0005509">
    <property type="term" value="F:calcium ion binding"/>
    <property type="evidence" value="ECO:0007669"/>
    <property type="project" value="InterPro"/>
</dbReference>
<proteinExistence type="predicted"/>
<dbReference type="Gene3D" id="2.30.30.60">
    <property type="match status" value="1"/>
</dbReference>
<accession>A0A1Y2F684</accession>
<dbReference type="CDD" id="cd00051">
    <property type="entry name" value="EFh"/>
    <property type="match status" value="1"/>
</dbReference>
<evidence type="ECO:0000256" key="2">
    <source>
        <dbReference type="ARBA" id="ARBA00022692"/>
    </source>
</evidence>
<dbReference type="SUPFAM" id="SSF50182">
    <property type="entry name" value="Sm-like ribonucleoproteins"/>
    <property type="match status" value="1"/>
</dbReference>
<feature type="transmembrane region" description="Helical" evidence="6">
    <location>
        <begin position="507"/>
        <end position="529"/>
    </location>
</feature>
<evidence type="ECO:0000259" key="7">
    <source>
        <dbReference type="PROSITE" id="PS50222"/>
    </source>
</evidence>
<feature type="region of interest" description="Disordered" evidence="5">
    <location>
        <begin position="734"/>
        <end position="758"/>
    </location>
</feature>
<feature type="compositionally biased region" description="Polar residues" evidence="5">
    <location>
        <begin position="50"/>
        <end position="69"/>
    </location>
</feature>
<feature type="compositionally biased region" description="Polar residues" evidence="5">
    <location>
        <begin position="884"/>
        <end position="917"/>
    </location>
</feature>
<feature type="domain" description="EF-hand" evidence="7">
    <location>
        <begin position="451"/>
        <end position="486"/>
    </location>
</feature>
<feature type="transmembrane region" description="Helical" evidence="6">
    <location>
        <begin position="247"/>
        <end position="272"/>
    </location>
</feature>
<feature type="transmembrane region" description="Helical" evidence="6">
    <location>
        <begin position="166"/>
        <end position="186"/>
    </location>
</feature>
<dbReference type="GO" id="GO:0006874">
    <property type="term" value="P:intracellular calcium ion homeostasis"/>
    <property type="evidence" value="ECO:0007669"/>
    <property type="project" value="TreeGrafter"/>
</dbReference>
<feature type="region of interest" description="Disordered" evidence="5">
    <location>
        <begin position="773"/>
        <end position="820"/>
    </location>
</feature>
<feature type="compositionally biased region" description="Basic and acidic residues" evidence="5">
    <location>
        <begin position="100"/>
        <end position="132"/>
    </location>
</feature>
<gene>
    <name evidence="8" type="ORF">BCR37DRAFT_381566</name>
</gene>
<keyword evidence="3 6" id="KW-1133">Transmembrane helix</keyword>
<feature type="compositionally biased region" description="Basic and acidic residues" evidence="5">
    <location>
        <begin position="39"/>
        <end position="49"/>
    </location>
</feature>
<reference evidence="8 9" key="1">
    <citation type="submission" date="2016-07" db="EMBL/GenBank/DDBJ databases">
        <title>Pervasive Adenine N6-methylation of Active Genes in Fungi.</title>
        <authorList>
            <consortium name="DOE Joint Genome Institute"/>
            <person name="Mondo S.J."/>
            <person name="Dannebaum R.O."/>
            <person name="Kuo R.C."/>
            <person name="Labutti K."/>
            <person name="Haridas S."/>
            <person name="Kuo A."/>
            <person name="Salamov A."/>
            <person name="Ahrendt S.R."/>
            <person name="Lipzen A."/>
            <person name="Sullivan W."/>
            <person name="Andreopoulos W.B."/>
            <person name="Clum A."/>
            <person name="Lindquist E."/>
            <person name="Daum C."/>
            <person name="Ramamoorthy G.K."/>
            <person name="Gryganskyi A."/>
            <person name="Culley D."/>
            <person name="Magnuson J.K."/>
            <person name="James T.Y."/>
            <person name="O'Malley M.A."/>
            <person name="Stajich J.E."/>
            <person name="Spatafora J.W."/>
            <person name="Visel A."/>
            <person name="Grigoriev I.V."/>
        </authorList>
    </citation>
    <scope>NUCLEOTIDE SEQUENCE [LARGE SCALE GENOMIC DNA]</scope>
    <source>
        <strain evidence="8 9">12-1054</strain>
    </source>
</reference>
<dbReference type="InterPro" id="IPR006685">
    <property type="entry name" value="MscS_channel_2nd"/>
</dbReference>
<dbReference type="STRING" id="56484.A0A1Y2F684"/>
<dbReference type="PANTHER" id="PTHR31323:SF15">
    <property type="entry name" value="MECHANOSENSITIVE ION CHANNEL PROTEIN MSY1"/>
    <property type="match status" value="1"/>
</dbReference>
<organism evidence="8 9">
    <name type="scientific">Protomyces lactucae-debilis</name>
    <dbReference type="NCBI Taxonomy" id="2754530"/>
    <lineage>
        <taxon>Eukaryota</taxon>
        <taxon>Fungi</taxon>
        <taxon>Dikarya</taxon>
        <taxon>Ascomycota</taxon>
        <taxon>Taphrinomycotina</taxon>
        <taxon>Taphrinomycetes</taxon>
        <taxon>Taphrinales</taxon>
        <taxon>Protomycetaceae</taxon>
        <taxon>Protomyces</taxon>
    </lineage>
</organism>
<feature type="transmembrane region" description="Helical" evidence="6">
    <location>
        <begin position="292"/>
        <end position="317"/>
    </location>
</feature>
<dbReference type="InterPro" id="IPR010920">
    <property type="entry name" value="LSM_dom_sf"/>
</dbReference>
<evidence type="ECO:0000256" key="6">
    <source>
        <dbReference type="SAM" id="Phobius"/>
    </source>
</evidence>
<evidence type="ECO:0000256" key="5">
    <source>
        <dbReference type="SAM" id="MobiDB-lite"/>
    </source>
</evidence>
<feature type="region of interest" description="Disordered" evidence="5">
    <location>
        <begin position="1035"/>
        <end position="1082"/>
    </location>
</feature>
<evidence type="ECO:0000256" key="3">
    <source>
        <dbReference type="ARBA" id="ARBA00022989"/>
    </source>
</evidence>
<dbReference type="GO" id="GO:0005262">
    <property type="term" value="F:calcium channel activity"/>
    <property type="evidence" value="ECO:0007669"/>
    <property type="project" value="TreeGrafter"/>
</dbReference>
<feature type="region of interest" description="Disordered" evidence="5">
    <location>
        <begin position="948"/>
        <end position="1010"/>
    </location>
</feature>
<dbReference type="AlphaFoldDB" id="A0A1Y2F684"/>
<dbReference type="InterPro" id="IPR011992">
    <property type="entry name" value="EF-hand-dom_pair"/>
</dbReference>
<sequence>MEKRSFESGDTSKEPSDGTAYQHEPKQPRPGSPASQQDTDAHAFRDRSGSNHSKVSRASNKQSRTQQYAEQDAENIRAAERDASRMAASRVRTGSMRPNNHGDLEKHQEDDNDDTLHEHDGDSFDARADRPAHMPMSSRMRPAKRPLTALGKIFSWIHNFSTVTRWFLYITPVALILLIPILVGALKRTVDGQRLSVAGVDLEWFAIWWMIIWLTLWAGKFAAKLVPYIVGPVFSIFTNSYKKWRDLAIALSVPLSLFFWWLGIYISFLPIVEGHQIGYTGRQDWQTTLNRIILAVFIGTCLNLVEKFLMQLVAIGFHQRQYEDRIVLNKFQIASLTKLYRYSRETDRLAVDNDMADDQQQALSGSGTRTPNAALNLAGRVVQKTARDVVGRVAGELGGKRMEHSTSPRQMVLALLETTSGAQTLARRLFKSYSRDGREFIQREEMRDAFSEDEEADASFSMFDKDWNGDVTCEEMEIACVEIGKERKSITASLKDLDHAVSKLDDICTVVVAVIVVLIFIVLISRSFAGVLTSAGTTLLGLSWLFSQLAQEFLASIVFVFVKHPMDVGDRVDVLMNGEVQSLIVKEISLMATEFRKLDGRIVQAPNNVLNQLFILNMRRTGGVAEGVPTTLRFGVSIELIDALRQSMLEFVRSEPRDYKPDILTELTDIPNLTAVKLTIIFFHKQNWQNEGLRIGRRNKFMCALMVNVQRLGIESSIYNGPGGTMNTPMYISYPQSGQQPGVQSFNPHGQPFNPLTSNKEQNAAIDQVLSPSNDCAVDDDWQNESTAQGPSSALPDNYRPTQTPMSRRRGPGVGRQSSVTQHMAKVDYSLGATDFAQSAANDFFEESQERGLAAVLEVAEEAEERAQKERFERDKAMRKSNSRARTSSDLPGPATSGNNLQRSNTGLSQLSSAGTTRRNRFRLMGGRGGNINSARTMLQFDEEAQYPLAGDANGGPLDRLRSNESVASAGRSSFERRGSMLSRLGRQRTNNTQAPPESPAIQTPRPVPSALQTERRDMSVIMENPAELAFLREQVARTPSPGLEEKTMPTTTAATSHRQSLPRIITQIQPERSLSPKTPQP</sequence>
<dbReference type="Gene3D" id="1.10.238.10">
    <property type="entry name" value="EF-hand"/>
    <property type="match status" value="1"/>
</dbReference>
<dbReference type="PANTHER" id="PTHR31323">
    <property type="entry name" value="MECHANOSENSITIVE ION CHANNEL PROTEIN MSY2"/>
    <property type="match status" value="1"/>
</dbReference>
<evidence type="ECO:0000313" key="9">
    <source>
        <dbReference type="Proteomes" id="UP000193685"/>
    </source>
</evidence>
<dbReference type="InterPro" id="IPR023408">
    <property type="entry name" value="MscS_beta-dom_sf"/>
</dbReference>